<comment type="caution">
    <text evidence="1">The sequence shown here is derived from an EMBL/GenBank/DDBJ whole genome shotgun (WGS) entry which is preliminary data.</text>
</comment>
<organism evidence="1 2">
    <name type="scientific">Helicobacter trogontum</name>
    <dbReference type="NCBI Taxonomy" id="50960"/>
    <lineage>
        <taxon>Bacteria</taxon>
        <taxon>Pseudomonadati</taxon>
        <taxon>Campylobacterota</taxon>
        <taxon>Epsilonproteobacteria</taxon>
        <taxon>Campylobacterales</taxon>
        <taxon>Helicobacteraceae</taxon>
        <taxon>Helicobacter</taxon>
    </lineage>
</organism>
<sequence length="111" mass="12667">MNANENNNTINQEVYDGVKEVMLQEGVIPKEIIKRNEVIREKKEMQEKFKDILNPLSTTVKSLESTVKQYPALSPILTPIKIIVKKAGLPFEIIDLILEYQINGEEGVTLR</sequence>
<name>A0ABQ0D6U7_9HELI</name>
<dbReference type="RefSeq" id="WP_369607881.1">
    <property type="nucleotide sequence ID" value="NZ_BAAFHN010000082.1"/>
</dbReference>
<dbReference type="EMBL" id="BAAFHN010000082">
    <property type="protein sequence ID" value="GAB0173950.1"/>
    <property type="molecule type" value="Genomic_DNA"/>
</dbReference>
<gene>
    <name evidence="1" type="ORF">NHP164001_19720</name>
</gene>
<evidence type="ECO:0000313" key="2">
    <source>
        <dbReference type="Proteomes" id="UP001562457"/>
    </source>
</evidence>
<evidence type="ECO:0000313" key="1">
    <source>
        <dbReference type="EMBL" id="GAB0173950.1"/>
    </source>
</evidence>
<protein>
    <submittedName>
        <fullName evidence="1">Uncharacterized protein</fullName>
    </submittedName>
</protein>
<accession>A0ABQ0D6U7</accession>
<proteinExistence type="predicted"/>
<dbReference type="Proteomes" id="UP001562457">
    <property type="component" value="Unassembled WGS sequence"/>
</dbReference>
<keyword evidence="2" id="KW-1185">Reference proteome</keyword>
<reference evidence="1 2" key="1">
    <citation type="submission" date="2024-06" db="EMBL/GenBank/DDBJ databases">
        <title>Draft genome sequence of Helicobacter trogontum NHP16-4001.</title>
        <authorList>
            <person name="Rimbara E."/>
            <person name="Suzuki M."/>
        </authorList>
    </citation>
    <scope>NUCLEOTIDE SEQUENCE [LARGE SCALE GENOMIC DNA]</scope>
    <source>
        <strain evidence="1 2">NHP16-4001</strain>
    </source>
</reference>